<feature type="domain" description="Major facilitator superfamily (MFS) profile" evidence="6">
    <location>
        <begin position="59"/>
        <end position="514"/>
    </location>
</feature>
<feature type="transmembrane region" description="Helical" evidence="5">
    <location>
        <begin position="324"/>
        <end position="343"/>
    </location>
</feature>
<dbReference type="GO" id="GO:0016020">
    <property type="term" value="C:membrane"/>
    <property type="evidence" value="ECO:0007669"/>
    <property type="project" value="UniProtKB-SubCell"/>
</dbReference>
<evidence type="ECO:0000256" key="2">
    <source>
        <dbReference type="ARBA" id="ARBA00022692"/>
    </source>
</evidence>
<comment type="subcellular location">
    <subcellularLocation>
        <location evidence="1">Membrane</location>
        <topology evidence="1">Multi-pass membrane protein</topology>
    </subcellularLocation>
</comment>
<evidence type="ECO:0000259" key="6">
    <source>
        <dbReference type="PROSITE" id="PS50850"/>
    </source>
</evidence>
<evidence type="ECO:0000313" key="7">
    <source>
        <dbReference type="EMBL" id="KAK9821670.1"/>
    </source>
</evidence>
<proteinExistence type="predicted"/>
<comment type="caution">
    <text evidence="7">The sequence shown here is derived from an EMBL/GenBank/DDBJ whole genome shotgun (WGS) entry which is preliminary data.</text>
</comment>
<keyword evidence="8" id="KW-1185">Reference proteome</keyword>
<feature type="transmembrane region" description="Helical" evidence="5">
    <location>
        <begin position="269"/>
        <end position="288"/>
    </location>
</feature>
<dbReference type="PROSITE" id="PS50850">
    <property type="entry name" value="MFS"/>
    <property type="match status" value="1"/>
</dbReference>
<gene>
    <name evidence="7" type="ORF">WJX74_006619</name>
</gene>
<feature type="transmembrane region" description="Helical" evidence="5">
    <location>
        <begin position="400"/>
        <end position="420"/>
    </location>
</feature>
<feature type="transmembrane region" description="Helical" evidence="5">
    <location>
        <begin position="135"/>
        <end position="154"/>
    </location>
</feature>
<evidence type="ECO:0000256" key="3">
    <source>
        <dbReference type="ARBA" id="ARBA00022989"/>
    </source>
</evidence>
<dbReference type="Gene3D" id="1.20.1250.20">
    <property type="entry name" value="MFS general substrate transporter like domains"/>
    <property type="match status" value="1"/>
</dbReference>
<evidence type="ECO:0000256" key="5">
    <source>
        <dbReference type="SAM" id="Phobius"/>
    </source>
</evidence>
<keyword evidence="2 5" id="KW-0812">Transmembrane</keyword>
<feature type="transmembrane region" description="Helical" evidence="5">
    <location>
        <begin position="492"/>
        <end position="510"/>
    </location>
</feature>
<feature type="transmembrane region" description="Helical" evidence="5">
    <location>
        <begin position="432"/>
        <end position="452"/>
    </location>
</feature>
<dbReference type="InterPro" id="IPR020846">
    <property type="entry name" value="MFS_dom"/>
</dbReference>
<sequence>MAEGGQKPEPNVVYLDEVRNAPPEYDRHSMLGHMGSEDETSMPLFWFNNLGQFWFWFIEWAIPGMGMFSEAYFIFSIGNVKQVISDEYPLCFEKYVTCGRVTTQASDYTQVIGIILGMGMMGYVGDTIGRKWGSVTTAVIMFIGGILLTCLDGVNEKGLAIMYIVAQFVFGFGVGGEYPMAAGSAAERAEAGGKAKAKKRGREVLLTFSMQGVGNFVNVAVIIIVLVCYNQIKPGNGPGRAGYGYNAPYIKAGKKMVYNFKYRPNALSGVWRISFGLGLIGLIFLMYWRVFQLKESAVWKASKASRKDKSGSTNATFGPLFKLYWHRLMATALGWFLWDFSFYGNKTFQSSFVAILTGNNGSLLTNLLWTLLNSGVSLIGYWAAAYLIDDVYYGRKRMQFFGFIFVAVCYYVAAGAYGPLTTQGGIQSFQFLYFFASFWGQFGPNCTTFLLAGELYPTPVRTTAHGISAGFAKCGALWATVWFNYLPSAKRFWATATFNIAGAIITVIFLPDPIHVSLTELDRRFRYYLAGRNYHGPAIAPSTLSIWEQFTGVGKYYDPAADEEDRMRDLMEENGLGGCRAGHIMLVHHHPHVSSHLHIRAQHACSSYLEGNSTWPQYWDVATSPVIPARTPYCTFWA</sequence>
<feature type="transmembrane region" description="Helical" evidence="5">
    <location>
        <begin position="363"/>
        <end position="388"/>
    </location>
</feature>
<dbReference type="AlphaFoldDB" id="A0AAW1QJN4"/>
<name>A0AAW1QJN4_9CHLO</name>
<dbReference type="EMBL" id="JALJOS010000036">
    <property type="protein sequence ID" value="KAK9821670.1"/>
    <property type="molecule type" value="Genomic_DNA"/>
</dbReference>
<feature type="transmembrane region" description="Helical" evidence="5">
    <location>
        <begin position="53"/>
        <end position="75"/>
    </location>
</feature>
<dbReference type="Pfam" id="PF00083">
    <property type="entry name" value="Sugar_tr"/>
    <property type="match status" value="2"/>
</dbReference>
<feature type="transmembrane region" description="Helical" evidence="5">
    <location>
        <begin position="160"/>
        <end position="183"/>
    </location>
</feature>
<dbReference type="InterPro" id="IPR005828">
    <property type="entry name" value="MFS_sugar_transport-like"/>
</dbReference>
<dbReference type="SUPFAM" id="SSF103473">
    <property type="entry name" value="MFS general substrate transporter"/>
    <property type="match status" value="1"/>
</dbReference>
<keyword evidence="4 5" id="KW-0472">Membrane</keyword>
<feature type="transmembrane region" description="Helical" evidence="5">
    <location>
        <begin position="464"/>
        <end position="486"/>
    </location>
</feature>
<protein>
    <recommendedName>
        <fullName evidence="6">Major facilitator superfamily (MFS) profile domain-containing protein</fullName>
    </recommendedName>
</protein>
<dbReference type="PANTHER" id="PTHR24064">
    <property type="entry name" value="SOLUTE CARRIER FAMILY 22 MEMBER"/>
    <property type="match status" value="1"/>
</dbReference>
<keyword evidence="3 5" id="KW-1133">Transmembrane helix</keyword>
<evidence type="ECO:0000256" key="4">
    <source>
        <dbReference type="ARBA" id="ARBA00023136"/>
    </source>
</evidence>
<evidence type="ECO:0000256" key="1">
    <source>
        <dbReference type="ARBA" id="ARBA00004141"/>
    </source>
</evidence>
<dbReference type="Proteomes" id="UP001438707">
    <property type="component" value="Unassembled WGS sequence"/>
</dbReference>
<dbReference type="GO" id="GO:0022857">
    <property type="term" value="F:transmembrane transporter activity"/>
    <property type="evidence" value="ECO:0007669"/>
    <property type="project" value="InterPro"/>
</dbReference>
<dbReference type="InterPro" id="IPR036259">
    <property type="entry name" value="MFS_trans_sf"/>
</dbReference>
<feature type="transmembrane region" description="Helical" evidence="5">
    <location>
        <begin position="204"/>
        <end position="232"/>
    </location>
</feature>
<evidence type="ECO:0000313" key="8">
    <source>
        <dbReference type="Proteomes" id="UP001438707"/>
    </source>
</evidence>
<accession>A0AAW1QJN4</accession>
<organism evidence="7 8">
    <name type="scientific">Apatococcus lobatus</name>
    <dbReference type="NCBI Taxonomy" id="904363"/>
    <lineage>
        <taxon>Eukaryota</taxon>
        <taxon>Viridiplantae</taxon>
        <taxon>Chlorophyta</taxon>
        <taxon>core chlorophytes</taxon>
        <taxon>Trebouxiophyceae</taxon>
        <taxon>Chlorellales</taxon>
        <taxon>Chlorellaceae</taxon>
        <taxon>Apatococcus</taxon>
    </lineage>
</organism>
<reference evidence="7 8" key="1">
    <citation type="journal article" date="2024" name="Nat. Commun.">
        <title>Phylogenomics reveals the evolutionary origins of lichenization in chlorophyte algae.</title>
        <authorList>
            <person name="Puginier C."/>
            <person name="Libourel C."/>
            <person name="Otte J."/>
            <person name="Skaloud P."/>
            <person name="Haon M."/>
            <person name="Grisel S."/>
            <person name="Petersen M."/>
            <person name="Berrin J.G."/>
            <person name="Delaux P.M."/>
            <person name="Dal Grande F."/>
            <person name="Keller J."/>
        </authorList>
    </citation>
    <scope>NUCLEOTIDE SEQUENCE [LARGE SCALE GENOMIC DNA]</scope>
    <source>
        <strain evidence="7 8">SAG 2145</strain>
    </source>
</reference>